<dbReference type="OrthoDB" id="16464at2759"/>
<dbReference type="AlphaFoldDB" id="A0A8J4XYI8"/>
<dbReference type="Proteomes" id="UP000770661">
    <property type="component" value="Unassembled WGS sequence"/>
</dbReference>
<evidence type="ECO:0000313" key="2">
    <source>
        <dbReference type="Proteomes" id="UP000770661"/>
    </source>
</evidence>
<name>A0A8J4XYI8_CHIOP</name>
<dbReference type="InterPro" id="IPR036291">
    <property type="entry name" value="NAD(P)-bd_dom_sf"/>
</dbReference>
<gene>
    <name evidence="1" type="ORF">GWK47_010446</name>
</gene>
<sequence>MAVKCESAALSYAASEWASRLVNSCRTAEVDFTRTTGHPEVRYLVECGLLQLAARINAWGLCLYRELSTHLQTVGRRYMCADVCSGGKRRGAAGSSKATEMRGLQYPGYYQPLPVAPKVCTHILSPWCGFIGRHIVCELVSKDVCASVCVVDKVPPQIAWLNEGQRKVFDHECVTFRSANLINTASCAAAFGDEEWDWVINAAGETKTGQLRRGLGGHVPTHEKPVPAQVPSHWPRLPCGVGAVFH</sequence>
<comment type="caution">
    <text evidence="1">The sequence shown here is derived from an EMBL/GenBank/DDBJ whole genome shotgun (WGS) entry which is preliminary data.</text>
</comment>
<protein>
    <submittedName>
        <fullName evidence="1">Uncharacterized protein</fullName>
    </submittedName>
</protein>
<reference evidence="1" key="1">
    <citation type="submission" date="2020-07" db="EMBL/GenBank/DDBJ databases">
        <title>The High-quality genome of the commercially important snow crab, Chionoecetes opilio.</title>
        <authorList>
            <person name="Jeong J.-H."/>
            <person name="Ryu S."/>
        </authorList>
    </citation>
    <scope>NUCLEOTIDE SEQUENCE</scope>
    <source>
        <strain evidence="1">MADBK_172401_WGS</strain>
        <tissue evidence="1">Digestive gland</tissue>
    </source>
</reference>
<keyword evidence="2" id="KW-1185">Reference proteome</keyword>
<dbReference type="SUPFAM" id="SSF51735">
    <property type="entry name" value="NAD(P)-binding Rossmann-fold domains"/>
    <property type="match status" value="1"/>
</dbReference>
<accession>A0A8J4XYI8</accession>
<dbReference type="EMBL" id="JACEEZ010019097">
    <property type="protein sequence ID" value="KAG0716097.1"/>
    <property type="molecule type" value="Genomic_DNA"/>
</dbReference>
<evidence type="ECO:0000313" key="1">
    <source>
        <dbReference type="EMBL" id="KAG0716097.1"/>
    </source>
</evidence>
<organism evidence="1 2">
    <name type="scientific">Chionoecetes opilio</name>
    <name type="common">Atlantic snow crab</name>
    <name type="synonym">Cancer opilio</name>
    <dbReference type="NCBI Taxonomy" id="41210"/>
    <lineage>
        <taxon>Eukaryota</taxon>
        <taxon>Metazoa</taxon>
        <taxon>Ecdysozoa</taxon>
        <taxon>Arthropoda</taxon>
        <taxon>Crustacea</taxon>
        <taxon>Multicrustacea</taxon>
        <taxon>Malacostraca</taxon>
        <taxon>Eumalacostraca</taxon>
        <taxon>Eucarida</taxon>
        <taxon>Decapoda</taxon>
        <taxon>Pleocyemata</taxon>
        <taxon>Brachyura</taxon>
        <taxon>Eubrachyura</taxon>
        <taxon>Majoidea</taxon>
        <taxon>Majidae</taxon>
        <taxon>Chionoecetes</taxon>
    </lineage>
</organism>
<dbReference type="Gene3D" id="3.40.50.720">
    <property type="entry name" value="NAD(P)-binding Rossmann-like Domain"/>
    <property type="match status" value="1"/>
</dbReference>
<proteinExistence type="predicted"/>